<dbReference type="PANTHER" id="PTHR46260">
    <property type="entry name" value="RING-TYPE DOMAIN-CONTAINING PROTEIN"/>
    <property type="match status" value="1"/>
</dbReference>
<dbReference type="SUPFAM" id="SSF117281">
    <property type="entry name" value="Kelch motif"/>
    <property type="match status" value="1"/>
</dbReference>
<dbReference type="Pfam" id="PF15227">
    <property type="entry name" value="zf-C3HC4_4"/>
    <property type="match status" value="1"/>
</dbReference>
<proteinExistence type="predicted"/>
<evidence type="ECO:0000256" key="5">
    <source>
        <dbReference type="ARBA" id="ARBA00022833"/>
    </source>
</evidence>
<dbReference type="AlphaFoldDB" id="A0AAU9IUU3"/>
<evidence type="ECO:0000313" key="8">
    <source>
        <dbReference type="EMBL" id="CAG9315505.1"/>
    </source>
</evidence>
<dbReference type="InterPro" id="IPR015915">
    <property type="entry name" value="Kelch-typ_b-propeller"/>
</dbReference>
<evidence type="ECO:0000256" key="6">
    <source>
        <dbReference type="PROSITE-ProRule" id="PRU00175"/>
    </source>
</evidence>
<dbReference type="PANTHER" id="PTHR46260:SF3">
    <property type="entry name" value="RING-TYPE DOMAIN-CONTAINING PROTEIN"/>
    <property type="match status" value="1"/>
</dbReference>
<keyword evidence="4 6" id="KW-0863">Zinc-finger</keyword>
<name>A0AAU9IUU3_9CILI</name>
<dbReference type="EMBL" id="CAJZBQ010000014">
    <property type="protein sequence ID" value="CAG9315505.1"/>
    <property type="molecule type" value="Genomic_DNA"/>
</dbReference>
<feature type="domain" description="RING-type" evidence="7">
    <location>
        <begin position="10"/>
        <end position="57"/>
    </location>
</feature>
<evidence type="ECO:0000256" key="1">
    <source>
        <dbReference type="ARBA" id="ARBA00022441"/>
    </source>
</evidence>
<dbReference type="InterPro" id="IPR013083">
    <property type="entry name" value="Znf_RING/FYVE/PHD"/>
</dbReference>
<accession>A0AAU9IUU3</accession>
<sequence>MANLNDACVCPVCLAALQDPVILNCAHNLCFECAYEIIEVNCLQEKESKIFICPVCRKCTFLKSFSSNCLPRNQIVQAILHSSESLQNSTTNKCQACGNSEIYCNMCNNCKVMLCSGCAEAHISDEMYSDHIIRSNANEDSRTCIEHNLDEDLFCMDDKISCCTVCAQNPSVHAGHSIYTKELARTKLAAAAIETKKLIPLLEKRVESAKRSVLVELNQAESNDESDGILSPQKESGQDEISDWKKNSKIMKSYLETNLNLIEQVEKLIPNLYRFNDNLDLISQAHKISKLSAQFYKNFPQDVLFHMPKGPTLNGVYDSLSFLELNSPKTIESSQLFYLIRGSRDYFVYDFRKNEFQKKMIQDTTLEVPRWSCFVQLPNDYVLIMGGKARKNSGAKQTAFFLDPATGSTYAAPSMINGHSSHVSLLVDGIVYVISGKNENNLTATQCEALNLSTMTWNSIQNINLGRTCPGGASVGKKIYIFGGYQQTVNNTVEMYDISQDTWTLLAVLLPERLWQHGCYGISNNKILIFGGEGPSDEPHRVSYLYDINSEEFHSCTPIITTSSWLFFWLHIIRRGHLLFSINKEKCVISYNIASNEWNTYKI</sequence>
<dbReference type="PROSITE" id="PS50089">
    <property type="entry name" value="ZF_RING_2"/>
    <property type="match status" value="1"/>
</dbReference>
<evidence type="ECO:0000313" key="9">
    <source>
        <dbReference type="Proteomes" id="UP001162131"/>
    </source>
</evidence>
<evidence type="ECO:0000256" key="2">
    <source>
        <dbReference type="ARBA" id="ARBA00022723"/>
    </source>
</evidence>
<dbReference type="InterPro" id="IPR017907">
    <property type="entry name" value="Znf_RING_CS"/>
</dbReference>
<reference evidence="8" key="1">
    <citation type="submission" date="2021-09" db="EMBL/GenBank/DDBJ databases">
        <authorList>
            <consortium name="AG Swart"/>
            <person name="Singh M."/>
            <person name="Singh A."/>
            <person name="Seah K."/>
            <person name="Emmerich C."/>
        </authorList>
    </citation>
    <scope>NUCLEOTIDE SEQUENCE</scope>
    <source>
        <strain evidence="8">ATCC30299</strain>
    </source>
</reference>
<dbReference type="Gene3D" id="3.30.160.60">
    <property type="entry name" value="Classic Zinc Finger"/>
    <property type="match status" value="1"/>
</dbReference>
<dbReference type="SUPFAM" id="SSF57850">
    <property type="entry name" value="RING/U-box"/>
    <property type="match status" value="1"/>
</dbReference>
<dbReference type="Pfam" id="PF24981">
    <property type="entry name" value="Beta-prop_ATRN-LZTR1"/>
    <property type="match status" value="1"/>
</dbReference>
<comment type="caution">
    <text evidence="8">The sequence shown here is derived from an EMBL/GenBank/DDBJ whole genome shotgun (WGS) entry which is preliminary data.</text>
</comment>
<protein>
    <recommendedName>
        <fullName evidence="7">RING-type domain-containing protein</fullName>
    </recommendedName>
</protein>
<organism evidence="8 9">
    <name type="scientific">Blepharisma stoltei</name>
    <dbReference type="NCBI Taxonomy" id="1481888"/>
    <lineage>
        <taxon>Eukaryota</taxon>
        <taxon>Sar</taxon>
        <taxon>Alveolata</taxon>
        <taxon>Ciliophora</taxon>
        <taxon>Postciliodesmatophora</taxon>
        <taxon>Heterotrichea</taxon>
        <taxon>Heterotrichida</taxon>
        <taxon>Blepharismidae</taxon>
        <taxon>Blepharisma</taxon>
    </lineage>
</organism>
<dbReference type="InterPro" id="IPR001841">
    <property type="entry name" value="Znf_RING"/>
</dbReference>
<evidence type="ECO:0000256" key="3">
    <source>
        <dbReference type="ARBA" id="ARBA00022737"/>
    </source>
</evidence>
<dbReference type="SMART" id="SM00612">
    <property type="entry name" value="Kelch"/>
    <property type="match status" value="3"/>
</dbReference>
<gene>
    <name evidence="8" type="ORF">BSTOLATCC_MIC14260</name>
</gene>
<dbReference type="InterPro" id="IPR006652">
    <property type="entry name" value="Kelch_1"/>
</dbReference>
<keyword evidence="1" id="KW-0880">Kelch repeat</keyword>
<dbReference type="PROSITE" id="PS00518">
    <property type="entry name" value="ZF_RING_1"/>
    <property type="match status" value="1"/>
</dbReference>
<keyword evidence="5" id="KW-0862">Zinc</keyword>
<dbReference type="Gene3D" id="2.120.10.80">
    <property type="entry name" value="Kelch-type beta propeller"/>
    <property type="match status" value="1"/>
</dbReference>
<dbReference type="InterPro" id="IPR051746">
    <property type="entry name" value="Kelch_domain_containing_8"/>
</dbReference>
<dbReference type="InterPro" id="IPR056737">
    <property type="entry name" value="Beta-prop_ATRN-MKLN-like"/>
</dbReference>
<keyword evidence="9" id="KW-1185">Reference proteome</keyword>
<keyword evidence="3" id="KW-0677">Repeat</keyword>
<keyword evidence="2" id="KW-0479">Metal-binding</keyword>
<dbReference type="SMART" id="SM00184">
    <property type="entry name" value="RING"/>
    <property type="match status" value="1"/>
</dbReference>
<evidence type="ECO:0000259" key="7">
    <source>
        <dbReference type="PROSITE" id="PS50089"/>
    </source>
</evidence>
<dbReference type="GO" id="GO:0008270">
    <property type="term" value="F:zinc ion binding"/>
    <property type="evidence" value="ECO:0007669"/>
    <property type="project" value="UniProtKB-KW"/>
</dbReference>
<dbReference type="Proteomes" id="UP001162131">
    <property type="component" value="Unassembled WGS sequence"/>
</dbReference>
<dbReference type="SUPFAM" id="SSF57845">
    <property type="entry name" value="B-box zinc-binding domain"/>
    <property type="match status" value="1"/>
</dbReference>
<dbReference type="Gene3D" id="3.30.40.10">
    <property type="entry name" value="Zinc/RING finger domain, C3HC4 (zinc finger)"/>
    <property type="match status" value="1"/>
</dbReference>
<evidence type="ECO:0000256" key="4">
    <source>
        <dbReference type="ARBA" id="ARBA00022771"/>
    </source>
</evidence>